<organism evidence="1 2">
    <name type="scientific">Natronorubrum tibetense GA33</name>
    <dbReference type="NCBI Taxonomy" id="1114856"/>
    <lineage>
        <taxon>Archaea</taxon>
        <taxon>Methanobacteriati</taxon>
        <taxon>Methanobacteriota</taxon>
        <taxon>Stenosarchaea group</taxon>
        <taxon>Halobacteria</taxon>
        <taxon>Halobacteriales</taxon>
        <taxon>Natrialbaceae</taxon>
        <taxon>Natronorubrum</taxon>
    </lineage>
</organism>
<reference evidence="1 2" key="1">
    <citation type="journal article" date="2014" name="PLoS Genet.">
        <title>Phylogenetically driven sequencing of extremely halophilic archaea reveals strategies for static and dynamic osmo-response.</title>
        <authorList>
            <person name="Becker E.A."/>
            <person name="Seitzer P.M."/>
            <person name="Tritt A."/>
            <person name="Larsen D."/>
            <person name="Krusor M."/>
            <person name="Yao A.I."/>
            <person name="Wu D."/>
            <person name="Madern D."/>
            <person name="Eisen J.A."/>
            <person name="Darling A.E."/>
            <person name="Facciotti M.T."/>
        </authorList>
    </citation>
    <scope>NUCLEOTIDE SEQUENCE [LARGE SCALE GENOMIC DNA]</scope>
    <source>
        <strain evidence="1 2">GA33</strain>
    </source>
</reference>
<protein>
    <submittedName>
        <fullName evidence="1">Aminotransferase class III</fullName>
    </submittedName>
</protein>
<dbReference type="InterPro" id="IPR015424">
    <property type="entry name" value="PyrdxlP-dep_Trfase"/>
</dbReference>
<comment type="caution">
    <text evidence="1">The sequence shown here is derived from an EMBL/GenBank/DDBJ whole genome shotgun (WGS) entry which is preliminary data.</text>
</comment>
<gene>
    <name evidence="1" type="ORF">C496_21884</name>
</gene>
<name>L9VGN5_9EURY</name>
<dbReference type="SUPFAM" id="SSF53383">
    <property type="entry name" value="PLP-dependent transferases"/>
    <property type="match status" value="1"/>
</dbReference>
<accession>L9VGN5</accession>
<keyword evidence="2" id="KW-1185">Reference proteome</keyword>
<keyword evidence="1" id="KW-0032">Aminotransferase</keyword>
<evidence type="ECO:0000313" key="1">
    <source>
        <dbReference type="EMBL" id="ELY36249.1"/>
    </source>
</evidence>
<dbReference type="EMBL" id="AOHW01000052">
    <property type="protein sequence ID" value="ELY36249.1"/>
    <property type="molecule type" value="Genomic_DNA"/>
</dbReference>
<evidence type="ECO:0000313" key="2">
    <source>
        <dbReference type="Proteomes" id="UP000011599"/>
    </source>
</evidence>
<proteinExistence type="predicted"/>
<sequence length="60" mass="6231">MPIRKRLDAPIERADNFTLEDFDGNGSLDPFSGTAVANVDHGNGAIGDALEVETTGGADV</sequence>
<dbReference type="STRING" id="1114856.GCA_000383975_01627"/>
<dbReference type="GO" id="GO:0008483">
    <property type="term" value="F:transaminase activity"/>
    <property type="evidence" value="ECO:0007669"/>
    <property type="project" value="UniProtKB-KW"/>
</dbReference>
<keyword evidence="1" id="KW-0808">Transferase</keyword>
<dbReference type="Proteomes" id="UP000011599">
    <property type="component" value="Unassembled WGS sequence"/>
</dbReference>
<dbReference type="AlphaFoldDB" id="L9VGN5"/>
<dbReference type="eggNOG" id="arCOG00915">
    <property type="taxonomic scope" value="Archaea"/>
</dbReference>
<dbReference type="PATRIC" id="fig|1114856.3.peg.4521"/>